<accession>A0A9W9X4Q7</accession>
<keyword evidence="8" id="KW-0961">Cell wall biogenesis/degradation</keyword>
<reference evidence="12" key="2">
    <citation type="journal article" date="2023" name="IMA Fungus">
        <title>Comparative genomic study of the Penicillium genus elucidates a diverse pangenome and 15 lateral gene transfer events.</title>
        <authorList>
            <person name="Petersen C."/>
            <person name="Sorensen T."/>
            <person name="Nielsen M.R."/>
            <person name="Sondergaard T.E."/>
            <person name="Sorensen J.L."/>
            <person name="Fitzpatrick D.A."/>
            <person name="Frisvad J.C."/>
            <person name="Nielsen K.L."/>
        </authorList>
    </citation>
    <scope>NUCLEOTIDE SEQUENCE</scope>
    <source>
        <strain evidence="12">IBT 30728</strain>
    </source>
</reference>
<comment type="caution">
    <text evidence="12">The sequence shown here is derived from an EMBL/GenBank/DDBJ whole genome shotgun (WGS) entry which is preliminary data.</text>
</comment>
<dbReference type="AlphaFoldDB" id="A0A9W9X4Q7"/>
<reference evidence="12" key="1">
    <citation type="submission" date="2022-12" db="EMBL/GenBank/DDBJ databases">
        <authorList>
            <person name="Petersen C."/>
        </authorList>
    </citation>
    <scope>NUCLEOTIDE SEQUENCE</scope>
    <source>
        <strain evidence="12">IBT 30728</strain>
    </source>
</reference>
<evidence type="ECO:0000256" key="8">
    <source>
        <dbReference type="ARBA" id="ARBA00023316"/>
    </source>
</evidence>
<dbReference type="SUPFAM" id="SSF51126">
    <property type="entry name" value="Pectin lyase-like"/>
    <property type="match status" value="1"/>
</dbReference>
<evidence type="ECO:0000256" key="4">
    <source>
        <dbReference type="ARBA" id="ARBA00012272"/>
    </source>
</evidence>
<evidence type="ECO:0000259" key="11">
    <source>
        <dbReference type="SMART" id="SM00656"/>
    </source>
</evidence>
<dbReference type="InterPro" id="IPR045032">
    <property type="entry name" value="PEL"/>
</dbReference>
<feature type="region of interest" description="Disordered" evidence="10">
    <location>
        <begin position="1"/>
        <end position="28"/>
    </location>
</feature>
<dbReference type="Proteomes" id="UP001148312">
    <property type="component" value="Unassembled WGS sequence"/>
</dbReference>
<evidence type="ECO:0000256" key="2">
    <source>
        <dbReference type="ARBA" id="ARBA00001913"/>
    </source>
</evidence>
<dbReference type="RefSeq" id="XP_056789113.1">
    <property type="nucleotide sequence ID" value="XM_056935645.1"/>
</dbReference>
<proteinExistence type="inferred from homology"/>
<dbReference type="EC" id="4.2.2.2" evidence="4"/>
<keyword evidence="9" id="KW-0964">Secreted</keyword>
<keyword evidence="7 9" id="KW-0456">Lyase</keyword>
<dbReference type="InterPro" id="IPR002022">
    <property type="entry name" value="Pec_lyase"/>
</dbReference>
<dbReference type="EMBL" id="JAPWDQ010000007">
    <property type="protein sequence ID" value="KAJ5483843.1"/>
    <property type="molecule type" value="Genomic_DNA"/>
</dbReference>
<organism evidence="12 13">
    <name type="scientific">Penicillium diatomitis</name>
    <dbReference type="NCBI Taxonomy" id="2819901"/>
    <lineage>
        <taxon>Eukaryota</taxon>
        <taxon>Fungi</taxon>
        <taxon>Dikarya</taxon>
        <taxon>Ascomycota</taxon>
        <taxon>Pezizomycotina</taxon>
        <taxon>Eurotiomycetes</taxon>
        <taxon>Eurotiomycetidae</taxon>
        <taxon>Eurotiales</taxon>
        <taxon>Aspergillaceae</taxon>
        <taxon>Penicillium</taxon>
    </lineage>
</organism>
<evidence type="ECO:0000313" key="12">
    <source>
        <dbReference type="EMBL" id="KAJ5483843.1"/>
    </source>
</evidence>
<gene>
    <name evidence="12" type="ORF">N7539_006043</name>
</gene>
<evidence type="ECO:0000256" key="6">
    <source>
        <dbReference type="ARBA" id="ARBA00022837"/>
    </source>
</evidence>
<dbReference type="InterPro" id="IPR011050">
    <property type="entry name" value="Pectin_lyase_fold/virulence"/>
</dbReference>
<dbReference type="GO" id="GO:0030570">
    <property type="term" value="F:pectate lyase activity"/>
    <property type="evidence" value="ECO:0007669"/>
    <property type="project" value="UniProtKB-EC"/>
</dbReference>
<keyword evidence="9" id="KW-0624">Polysaccharide degradation</keyword>
<dbReference type="PANTHER" id="PTHR31683:SF18">
    <property type="entry name" value="PECTATE LYASE 21-RELATED"/>
    <property type="match status" value="1"/>
</dbReference>
<sequence>MKLSKNMPRSRKYKRQQNPSTKHSTHQNRLSFLFRGSDRLLLSALISTFLTSPTKWFAVALARCLSGAVLAAPTATSDNLIVKRAGIKDAATGFASQNGGTTGGAGGTTTTTTTVSSYAAFTAAVKEDAKKVLFVSGTITQTADQARVGSNTSIIGKDSNAKLVNFGVEHNKDYYDGLIDVSSSGLLTCHLAVCRKHTKSRDRITHAADYVTVSNSYIHDHWKASLIGHSDKNGAEDTGHLHLTQNNNHWKNIHSRTPPIRFGTGHIYKSYSEVDDSINTRDAAQVLVESNVFSGSTKPLYSTDAGYAFERDNDFGAGANAALAGTLKSVPYSYSLLGSKNVESVVVGSAGQTLKF</sequence>
<dbReference type="Gene3D" id="2.160.20.10">
    <property type="entry name" value="Single-stranded right-handed beta-helix, Pectin lyase-like"/>
    <property type="match status" value="2"/>
</dbReference>
<dbReference type="PANTHER" id="PTHR31683">
    <property type="entry name" value="PECTATE LYASE 18-RELATED"/>
    <property type="match status" value="1"/>
</dbReference>
<evidence type="ECO:0000256" key="1">
    <source>
        <dbReference type="ARBA" id="ARBA00000695"/>
    </source>
</evidence>
<dbReference type="SMART" id="SM00656">
    <property type="entry name" value="Amb_all"/>
    <property type="match status" value="1"/>
</dbReference>
<evidence type="ECO:0000256" key="5">
    <source>
        <dbReference type="ARBA" id="ARBA00022729"/>
    </source>
</evidence>
<dbReference type="GeneID" id="81625894"/>
<comment type="catalytic activity">
    <reaction evidence="1">
        <text>Eliminative cleavage of (1-&gt;4)-alpha-D-galacturonan to give oligosaccharides with 4-deoxy-alpha-D-galact-4-enuronosyl groups at their non-reducing ends.</text>
        <dbReference type="EC" id="4.2.2.2"/>
    </reaction>
</comment>
<comment type="subcellular location">
    <subcellularLocation>
        <location evidence="9">Secreted</location>
    </subcellularLocation>
</comment>
<dbReference type="GO" id="GO:0000272">
    <property type="term" value="P:polysaccharide catabolic process"/>
    <property type="evidence" value="ECO:0007669"/>
    <property type="project" value="UniProtKB-KW"/>
</dbReference>
<dbReference type="GO" id="GO:0005576">
    <property type="term" value="C:extracellular region"/>
    <property type="evidence" value="ECO:0007669"/>
    <property type="project" value="UniProtKB-SubCell"/>
</dbReference>
<evidence type="ECO:0000256" key="9">
    <source>
        <dbReference type="RuleBase" id="RU361173"/>
    </source>
</evidence>
<comment type="cofactor">
    <cofactor evidence="2">
        <name>Ca(2+)</name>
        <dbReference type="ChEBI" id="CHEBI:29108"/>
    </cofactor>
</comment>
<dbReference type="Pfam" id="PF00544">
    <property type="entry name" value="Pectate_lyase_4"/>
    <property type="match status" value="2"/>
</dbReference>
<dbReference type="InterPro" id="IPR012334">
    <property type="entry name" value="Pectin_lyas_fold"/>
</dbReference>
<keyword evidence="6" id="KW-0106">Calcium</keyword>
<name>A0A9W9X4Q7_9EURO</name>
<evidence type="ECO:0000256" key="3">
    <source>
        <dbReference type="ARBA" id="ARBA00010980"/>
    </source>
</evidence>
<feature type="domain" description="Pectate lyase" evidence="11">
    <location>
        <begin position="108"/>
        <end position="299"/>
    </location>
</feature>
<keyword evidence="13" id="KW-1185">Reference proteome</keyword>
<comment type="similarity">
    <text evidence="3 9">Belongs to the polysaccharide lyase 1 family.</text>
</comment>
<evidence type="ECO:0000256" key="10">
    <source>
        <dbReference type="SAM" id="MobiDB-lite"/>
    </source>
</evidence>
<evidence type="ECO:0000256" key="7">
    <source>
        <dbReference type="ARBA" id="ARBA00023239"/>
    </source>
</evidence>
<evidence type="ECO:0000313" key="13">
    <source>
        <dbReference type="Proteomes" id="UP001148312"/>
    </source>
</evidence>
<keyword evidence="5" id="KW-0732">Signal</keyword>
<protein>
    <recommendedName>
        <fullName evidence="4">pectate lyase</fullName>
        <ecNumber evidence="4">4.2.2.2</ecNumber>
    </recommendedName>
</protein>
<keyword evidence="9" id="KW-0119">Carbohydrate metabolism</keyword>
<feature type="compositionally biased region" description="Polar residues" evidence="10">
    <location>
        <begin position="16"/>
        <end position="28"/>
    </location>
</feature>
<dbReference type="GO" id="GO:0071555">
    <property type="term" value="P:cell wall organization"/>
    <property type="evidence" value="ECO:0007669"/>
    <property type="project" value="UniProtKB-KW"/>
</dbReference>